<organism evidence="6 7">
    <name type="scientific">Nitrincola lacisaponensis</name>
    <dbReference type="NCBI Taxonomy" id="267850"/>
    <lineage>
        <taxon>Bacteria</taxon>
        <taxon>Pseudomonadati</taxon>
        <taxon>Pseudomonadota</taxon>
        <taxon>Gammaproteobacteria</taxon>
        <taxon>Oceanospirillales</taxon>
        <taxon>Oceanospirillaceae</taxon>
        <taxon>Nitrincola</taxon>
    </lineage>
</organism>
<dbReference type="InterPro" id="IPR020119">
    <property type="entry name" value="PsdUridine_synth_TruD_CS"/>
</dbReference>
<dbReference type="PROSITE" id="PS01268">
    <property type="entry name" value="UPF0024"/>
    <property type="match status" value="1"/>
</dbReference>
<feature type="domain" description="TRUD" evidence="5">
    <location>
        <begin position="159"/>
        <end position="308"/>
    </location>
</feature>
<dbReference type="InterPro" id="IPR042214">
    <property type="entry name" value="TruD_catalytic"/>
</dbReference>
<dbReference type="Gene3D" id="3.30.2350.20">
    <property type="entry name" value="TruD, catalytic domain"/>
    <property type="match status" value="1"/>
</dbReference>
<dbReference type="PANTHER" id="PTHR47811:SF1">
    <property type="entry name" value="TRNA PSEUDOURIDINE SYNTHASE D"/>
    <property type="match status" value="1"/>
</dbReference>
<dbReference type="InterPro" id="IPR020103">
    <property type="entry name" value="PsdUridine_synth_cat_dom_sf"/>
</dbReference>
<dbReference type="EMBL" id="JMSZ01000016">
    <property type="protein sequence ID" value="KDE40499.1"/>
    <property type="molecule type" value="Genomic_DNA"/>
</dbReference>
<dbReference type="EC" id="5.4.99.27" evidence="4"/>
<comment type="catalytic activity">
    <reaction evidence="4">
        <text>uridine(13) in tRNA = pseudouridine(13) in tRNA</text>
        <dbReference type="Rhea" id="RHEA:42540"/>
        <dbReference type="Rhea" id="RHEA-COMP:10105"/>
        <dbReference type="Rhea" id="RHEA-COMP:10106"/>
        <dbReference type="ChEBI" id="CHEBI:65314"/>
        <dbReference type="ChEBI" id="CHEBI:65315"/>
        <dbReference type="EC" id="5.4.99.27"/>
    </reaction>
</comment>
<protein>
    <recommendedName>
        <fullName evidence="4">tRNA pseudouridine synthase D</fullName>
        <ecNumber evidence="4">5.4.99.27</ecNumber>
    </recommendedName>
    <alternativeName>
        <fullName evidence="4">tRNA pseudouridine(13) synthase</fullName>
    </alternativeName>
    <alternativeName>
        <fullName evidence="4">tRNA pseudouridylate synthase D</fullName>
    </alternativeName>
    <alternativeName>
        <fullName evidence="4">tRNA-uridine isomerase D</fullName>
    </alternativeName>
</protein>
<dbReference type="InterPro" id="IPR011760">
    <property type="entry name" value="PsdUridine_synth_TruD_insert"/>
</dbReference>
<dbReference type="InterPro" id="IPR050170">
    <property type="entry name" value="TruD_pseudoU_synthase"/>
</dbReference>
<gene>
    <name evidence="4" type="primary">truD</name>
    <name evidence="6" type="ORF">ADINL_1091</name>
</gene>
<dbReference type="GO" id="GO:0016829">
    <property type="term" value="F:lyase activity"/>
    <property type="evidence" value="ECO:0007669"/>
    <property type="project" value="UniProtKB-KW"/>
</dbReference>
<keyword evidence="7" id="KW-1185">Reference proteome</keyword>
<sequence>MSLIESLHQTESYLLGPPECCALFRAEPADFQVEEILGFELDGQGEHLFVQLRKTGENTDWVAQQLARHTQTHVRDIGYAGKKDRHAVTDQWFSLRLPLNQSIDWSGFESDSIQVLQQQRHGRKLKTGVHQGNRFAIRLRQVSDPEALQSRFQQLIQLGVPNYFGEQRFGHGYGNLYKAEQMLLGSLRERNRQKRGLYISALRSMLFNRVVSARIDAGRWNRLALGEVLMLNASQSCFCVSEEAELPALQERLDQGELHLTAPLWGRGGLMTGADAEAFELSVLEPWQALCVGLESLGLNQERRAVRVKMQSPAIEQVDTADWVIRFALPAGVFATSVLRELCQLQAGR</sequence>
<comment type="caution">
    <text evidence="6">The sequence shown here is derived from an EMBL/GenBank/DDBJ whole genome shotgun (WGS) entry which is preliminary data.</text>
</comment>
<dbReference type="GO" id="GO:0160150">
    <property type="term" value="F:tRNA pseudouridine(13) synthase activity"/>
    <property type="evidence" value="ECO:0007669"/>
    <property type="project" value="UniProtKB-EC"/>
</dbReference>
<evidence type="ECO:0000259" key="5">
    <source>
        <dbReference type="PROSITE" id="PS50984"/>
    </source>
</evidence>
<evidence type="ECO:0000313" key="7">
    <source>
        <dbReference type="Proteomes" id="UP000027318"/>
    </source>
</evidence>
<dbReference type="CDD" id="cd02575">
    <property type="entry name" value="PseudoU_synth_EcTruD"/>
    <property type="match status" value="1"/>
</dbReference>
<evidence type="ECO:0000256" key="3">
    <source>
        <dbReference type="ARBA" id="ARBA00023235"/>
    </source>
</evidence>
<evidence type="ECO:0000256" key="1">
    <source>
        <dbReference type="ARBA" id="ARBA00007953"/>
    </source>
</evidence>
<dbReference type="InterPro" id="IPR001656">
    <property type="entry name" value="PsdUridine_synth_TruD"/>
</dbReference>
<dbReference type="HAMAP" id="MF_01082">
    <property type="entry name" value="TruD"/>
    <property type="match status" value="1"/>
</dbReference>
<dbReference type="InterPro" id="IPR043165">
    <property type="entry name" value="TruD_insert_sf"/>
</dbReference>
<name>A0A063Y4B7_9GAMM</name>
<dbReference type="GO" id="GO:0031119">
    <property type="term" value="P:tRNA pseudouridine synthesis"/>
    <property type="evidence" value="ECO:0007669"/>
    <property type="project" value="UniProtKB-UniRule"/>
</dbReference>
<evidence type="ECO:0000256" key="2">
    <source>
        <dbReference type="ARBA" id="ARBA00022694"/>
    </source>
</evidence>
<keyword evidence="3 4" id="KW-0413">Isomerase</keyword>
<proteinExistence type="inferred from homology"/>
<comment type="similarity">
    <text evidence="1 4">Belongs to the pseudouridine synthase TruD family.</text>
</comment>
<dbReference type="OrthoDB" id="1550679at2"/>
<dbReference type="GO" id="GO:0005829">
    <property type="term" value="C:cytosol"/>
    <property type="evidence" value="ECO:0007669"/>
    <property type="project" value="TreeGrafter"/>
</dbReference>
<comment type="function">
    <text evidence="4">Responsible for synthesis of pseudouridine from uracil-13 in transfer RNAs.</text>
</comment>
<evidence type="ECO:0000256" key="4">
    <source>
        <dbReference type="HAMAP-Rule" id="MF_01082"/>
    </source>
</evidence>
<reference evidence="6 7" key="1">
    <citation type="journal article" date="2005" name="Int. J. Syst. Evol. Microbiol.">
        <title>Nitrincola lacisaponensis gen. nov., sp. nov., a novel alkaliphilic bacterium isolated from an alkaline, saline lake.</title>
        <authorList>
            <person name="Dimitriu P.A."/>
            <person name="Shukla S.K."/>
            <person name="Conradt J."/>
            <person name="Marquez M.C."/>
            <person name="Ventosa A."/>
            <person name="Maglia A."/>
            <person name="Peyton B.M."/>
            <person name="Pinkart H.C."/>
            <person name="Mormile M.R."/>
        </authorList>
    </citation>
    <scope>NUCLEOTIDE SEQUENCE [LARGE SCALE GENOMIC DNA]</scope>
    <source>
        <strain evidence="6 7">4CA</strain>
    </source>
</reference>
<dbReference type="STRING" id="267850.ADINL_1091"/>
<dbReference type="PANTHER" id="PTHR47811">
    <property type="entry name" value="TRNA PSEUDOURIDINE SYNTHASE D"/>
    <property type="match status" value="1"/>
</dbReference>
<dbReference type="GO" id="GO:0003723">
    <property type="term" value="F:RNA binding"/>
    <property type="evidence" value="ECO:0007669"/>
    <property type="project" value="InterPro"/>
</dbReference>
<keyword evidence="2 4" id="KW-0819">tRNA processing</keyword>
<accession>A0A063Y4B7</accession>
<dbReference type="Gene3D" id="3.30.2340.10">
    <property type="entry name" value="TruD, insertion domain"/>
    <property type="match status" value="1"/>
</dbReference>
<dbReference type="Pfam" id="PF01142">
    <property type="entry name" value="TruD"/>
    <property type="match status" value="2"/>
</dbReference>
<evidence type="ECO:0000313" key="6">
    <source>
        <dbReference type="EMBL" id="KDE40499.1"/>
    </source>
</evidence>
<keyword evidence="6" id="KW-0456">Lyase</keyword>
<dbReference type="PATRIC" id="fig|267850.7.peg.1085"/>
<dbReference type="AlphaFoldDB" id="A0A063Y4B7"/>
<dbReference type="Proteomes" id="UP000027318">
    <property type="component" value="Unassembled WGS sequence"/>
</dbReference>
<feature type="active site" description="Nucleophile" evidence="4">
    <location>
        <position position="84"/>
    </location>
</feature>
<dbReference type="PROSITE" id="PS50984">
    <property type="entry name" value="TRUD"/>
    <property type="match status" value="1"/>
</dbReference>
<dbReference type="SUPFAM" id="SSF55120">
    <property type="entry name" value="Pseudouridine synthase"/>
    <property type="match status" value="1"/>
</dbReference>
<dbReference type="RefSeq" id="WP_051632585.1">
    <property type="nucleotide sequence ID" value="NZ_JMSZ01000016.1"/>
</dbReference>